<feature type="compositionally biased region" description="Low complexity" evidence="1">
    <location>
        <begin position="57"/>
        <end position="66"/>
    </location>
</feature>
<comment type="caution">
    <text evidence="2">The sequence shown here is derived from an EMBL/GenBank/DDBJ whole genome shotgun (WGS) entry which is preliminary data.</text>
</comment>
<proteinExistence type="predicted"/>
<feature type="region of interest" description="Disordered" evidence="1">
    <location>
        <begin position="57"/>
        <end position="119"/>
    </location>
</feature>
<gene>
    <name evidence="2" type="ORF">ACFPM3_10690</name>
</gene>
<evidence type="ECO:0000256" key="1">
    <source>
        <dbReference type="SAM" id="MobiDB-lite"/>
    </source>
</evidence>
<reference evidence="3" key="1">
    <citation type="journal article" date="2019" name="Int. J. Syst. Evol. Microbiol.">
        <title>The Global Catalogue of Microorganisms (GCM) 10K type strain sequencing project: providing services to taxonomists for standard genome sequencing and annotation.</title>
        <authorList>
            <consortium name="The Broad Institute Genomics Platform"/>
            <consortium name="The Broad Institute Genome Sequencing Center for Infectious Disease"/>
            <person name="Wu L."/>
            <person name="Ma J."/>
        </authorList>
    </citation>
    <scope>NUCLEOTIDE SEQUENCE [LARGE SCALE GENOMIC DNA]</scope>
    <source>
        <strain evidence="3">CGMCC 4.1648</strain>
    </source>
</reference>
<dbReference type="EMBL" id="JBHSJD010000007">
    <property type="protein sequence ID" value="MFC5022599.1"/>
    <property type="molecule type" value="Genomic_DNA"/>
</dbReference>
<feature type="compositionally biased region" description="Low complexity" evidence="1">
    <location>
        <begin position="91"/>
        <end position="110"/>
    </location>
</feature>
<evidence type="ECO:0000313" key="2">
    <source>
        <dbReference type="EMBL" id="MFC5022599.1"/>
    </source>
</evidence>
<organism evidence="2 3">
    <name type="scientific">Streptomyces coeruleoprunus</name>
    <dbReference type="NCBI Taxonomy" id="285563"/>
    <lineage>
        <taxon>Bacteria</taxon>
        <taxon>Bacillati</taxon>
        <taxon>Actinomycetota</taxon>
        <taxon>Actinomycetes</taxon>
        <taxon>Kitasatosporales</taxon>
        <taxon>Streptomycetaceae</taxon>
        <taxon>Streptomyces</taxon>
    </lineage>
</organism>
<protein>
    <submittedName>
        <fullName evidence="2">DUF6344 domain-containing protein</fullName>
    </submittedName>
</protein>
<accession>A0ABV9XC05</accession>
<dbReference type="InterPro" id="IPR045925">
    <property type="entry name" value="DUF6344"/>
</dbReference>
<sequence>MAAAVKVKQFWTAIVSFFCGLLAGLLPSGKPAAPAAAARRTAAVVLPKQRTAPAVAVPGRRAARGPALPPTIKQRIRAEAHGSSPSVRRLPGAGDAAASPSPSPVAAGATAGVGGGTGA</sequence>
<dbReference type="Proteomes" id="UP001595829">
    <property type="component" value="Unassembled WGS sequence"/>
</dbReference>
<name>A0ABV9XC05_9ACTN</name>
<keyword evidence="3" id="KW-1185">Reference proteome</keyword>
<dbReference type="Pfam" id="PF19871">
    <property type="entry name" value="DUF6344"/>
    <property type="match status" value="1"/>
</dbReference>
<dbReference type="RefSeq" id="WP_345690711.1">
    <property type="nucleotide sequence ID" value="NZ_BAABIT010000001.1"/>
</dbReference>
<evidence type="ECO:0000313" key="3">
    <source>
        <dbReference type="Proteomes" id="UP001595829"/>
    </source>
</evidence>